<name>A0A0C3DIN5_OIDMZ</name>
<evidence type="ECO:0000313" key="6">
    <source>
        <dbReference type="Proteomes" id="UP000054321"/>
    </source>
</evidence>
<evidence type="ECO:0000259" key="4">
    <source>
        <dbReference type="PROSITE" id="PS50245"/>
    </source>
</evidence>
<reference evidence="6" key="2">
    <citation type="submission" date="2015-01" db="EMBL/GenBank/DDBJ databases">
        <title>Evolutionary Origins and Diversification of the Mycorrhizal Mutualists.</title>
        <authorList>
            <consortium name="DOE Joint Genome Institute"/>
            <consortium name="Mycorrhizal Genomics Consortium"/>
            <person name="Kohler A."/>
            <person name="Kuo A."/>
            <person name="Nagy L.G."/>
            <person name="Floudas D."/>
            <person name="Copeland A."/>
            <person name="Barry K.W."/>
            <person name="Cichocki N."/>
            <person name="Veneault-Fourrey C."/>
            <person name="LaButti K."/>
            <person name="Lindquist E.A."/>
            <person name="Lipzen A."/>
            <person name="Lundell T."/>
            <person name="Morin E."/>
            <person name="Murat C."/>
            <person name="Riley R."/>
            <person name="Ohm R."/>
            <person name="Sun H."/>
            <person name="Tunlid A."/>
            <person name="Henrissat B."/>
            <person name="Grigoriev I.V."/>
            <person name="Hibbett D.S."/>
            <person name="Martin F."/>
        </authorList>
    </citation>
    <scope>NUCLEOTIDE SEQUENCE [LARGE SCALE GENOMIC DNA]</scope>
    <source>
        <strain evidence="6">Zn</strain>
    </source>
</reference>
<sequence>MSLEYRVGQRVSLKGNRCTVRYIGKVKGADPDKIWLGVEWDDSTRGKHNGEYLGQRYFECRSSSPTAASFVNQKTVQPDPKQSFVAAVRQKYAVEPSHGNFSSPEKPIIISTKEVQEVGFDKIRTRLAQLNELRIVLVDGLRISNAEDPGDSIEHDCPMIVELDLSRNLLEDWQEIINICKKLKNLQALKLNLLHSVNRIVFEDEALNGADEAFFGVRDLEIDDMALGWEDIVHILPHFETLRTLSAASNGLKLLDYIPSSFSRPTFASNLKSLNLEYNEFKSLSDLRGLQHIKSLERLSLKGNEISAISESEGDAVVNVSEQALIFTDKLRYIDFSYNAIQSWGFVEALPDVFPGMTALRLSHNPINRSSTNEMKTMWSVEEAHMLTVARLGRLTSLNYGTISPTERAEAETYYLSQIAKTMAEVPEHLEHTITSQHKRYAELCRIHGTPDVIRKEAQTVNPDFLEARLIKFTFYMPPNTKPRQKEVIIRDRELPRGIDIYGLKGMVGRMFGEKPLSLKLIWETGTMDPVAGSDDIVDNDSDEEAPMESRHQGAANLDEKRLSKFVQREVEIEDSTRQVGNFVDGMEVRVRVELR</sequence>
<dbReference type="PANTHER" id="PTHR45617:SF180">
    <property type="entry name" value="ELRR (EXTRACELLULAR LEUCINE-RICH REPEAT) ONLY"/>
    <property type="match status" value="1"/>
</dbReference>
<dbReference type="SMART" id="SM01052">
    <property type="entry name" value="CAP_GLY"/>
    <property type="match status" value="1"/>
</dbReference>
<feature type="domain" description="CAP-Gly" evidence="4">
    <location>
        <begin position="34"/>
        <end position="72"/>
    </location>
</feature>
<dbReference type="InParanoid" id="A0A0C3DIN5"/>
<dbReference type="SUPFAM" id="SSF74924">
    <property type="entry name" value="Cap-Gly domain"/>
    <property type="match status" value="1"/>
</dbReference>
<dbReference type="SUPFAM" id="SSF52058">
    <property type="entry name" value="L domain-like"/>
    <property type="match status" value="1"/>
</dbReference>
<evidence type="ECO:0000256" key="3">
    <source>
        <dbReference type="SAM" id="MobiDB-lite"/>
    </source>
</evidence>
<dbReference type="Gene3D" id="3.80.10.10">
    <property type="entry name" value="Ribonuclease Inhibitor"/>
    <property type="match status" value="3"/>
</dbReference>
<evidence type="ECO:0000256" key="1">
    <source>
        <dbReference type="ARBA" id="ARBA00022614"/>
    </source>
</evidence>
<dbReference type="InterPro" id="IPR036859">
    <property type="entry name" value="CAP-Gly_dom_sf"/>
</dbReference>
<evidence type="ECO:0000256" key="2">
    <source>
        <dbReference type="ARBA" id="ARBA00022737"/>
    </source>
</evidence>
<accession>A0A0C3DIN5</accession>
<dbReference type="InterPro" id="IPR001611">
    <property type="entry name" value="Leu-rich_rpt"/>
</dbReference>
<keyword evidence="6" id="KW-1185">Reference proteome</keyword>
<feature type="compositionally biased region" description="Basic and acidic residues" evidence="3">
    <location>
        <begin position="548"/>
        <end position="557"/>
    </location>
</feature>
<organism evidence="5 6">
    <name type="scientific">Oidiodendron maius (strain Zn)</name>
    <dbReference type="NCBI Taxonomy" id="913774"/>
    <lineage>
        <taxon>Eukaryota</taxon>
        <taxon>Fungi</taxon>
        <taxon>Dikarya</taxon>
        <taxon>Ascomycota</taxon>
        <taxon>Pezizomycotina</taxon>
        <taxon>Leotiomycetes</taxon>
        <taxon>Leotiomycetes incertae sedis</taxon>
        <taxon>Myxotrichaceae</taxon>
        <taxon>Oidiodendron</taxon>
    </lineage>
</organism>
<protein>
    <recommendedName>
        <fullName evidence="4">CAP-Gly domain-containing protein</fullName>
    </recommendedName>
</protein>
<dbReference type="STRING" id="913774.A0A0C3DIN5"/>
<dbReference type="Gene3D" id="2.30.30.190">
    <property type="entry name" value="CAP Gly-rich-like domain"/>
    <property type="match status" value="1"/>
</dbReference>
<dbReference type="PANTHER" id="PTHR45617">
    <property type="entry name" value="LEUCINE RICH REPEAT FAMILY PROTEIN"/>
    <property type="match status" value="1"/>
</dbReference>
<evidence type="ECO:0000313" key="5">
    <source>
        <dbReference type="EMBL" id="KIN01873.1"/>
    </source>
</evidence>
<keyword evidence="2" id="KW-0677">Repeat</keyword>
<feature type="region of interest" description="Disordered" evidence="3">
    <location>
        <begin position="532"/>
        <end position="557"/>
    </location>
</feature>
<dbReference type="InterPro" id="IPR000938">
    <property type="entry name" value="CAP-Gly_domain"/>
</dbReference>
<dbReference type="PROSITE" id="PS51450">
    <property type="entry name" value="LRR"/>
    <property type="match status" value="1"/>
</dbReference>
<dbReference type="AlphaFoldDB" id="A0A0C3DIN5"/>
<dbReference type="FunCoup" id="A0A0C3DIN5">
    <property type="interactions" value="641"/>
</dbReference>
<keyword evidence="1" id="KW-0433">Leucine-rich repeat</keyword>
<dbReference type="HOGENOM" id="CLU_017716_3_1_1"/>
<reference evidence="5 6" key="1">
    <citation type="submission" date="2014-04" db="EMBL/GenBank/DDBJ databases">
        <authorList>
            <consortium name="DOE Joint Genome Institute"/>
            <person name="Kuo A."/>
            <person name="Martino E."/>
            <person name="Perotto S."/>
            <person name="Kohler A."/>
            <person name="Nagy L.G."/>
            <person name="Floudas D."/>
            <person name="Copeland A."/>
            <person name="Barry K.W."/>
            <person name="Cichocki N."/>
            <person name="Veneault-Fourrey C."/>
            <person name="LaButti K."/>
            <person name="Lindquist E.A."/>
            <person name="Lipzen A."/>
            <person name="Lundell T."/>
            <person name="Morin E."/>
            <person name="Murat C."/>
            <person name="Sun H."/>
            <person name="Tunlid A."/>
            <person name="Henrissat B."/>
            <person name="Grigoriev I.V."/>
            <person name="Hibbett D.S."/>
            <person name="Martin F."/>
            <person name="Nordberg H.P."/>
            <person name="Cantor M.N."/>
            <person name="Hua S.X."/>
        </authorList>
    </citation>
    <scope>NUCLEOTIDE SEQUENCE [LARGE SCALE GENOMIC DNA]</scope>
    <source>
        <strain evidence="5 6">Zn</strain>
    </source>
</reference>
<dbReference type="Pfam" id="PF01302">
    <property type="entry name" value="CAP_GLY"/>
    <property type="match status" value="1"/>
</dbReference>
<feature type="compositionally biased region" description="Acidic residues" evidence="3">
    <location>
        <begin position="536"/>
        <end position="547"/>
    </location>
</feature>
<proteinExistence type="predicted"/>
<dbReference type="InterPro" id="IPR032675">
    <property type="entry name" value="LRR_dom_sf"/>
</dbReference>
<dbReference type="EMBL" id="KN832875">
    <property type="protein sequence ID" value="KIN01873.1"/>
    <property type="molecule type" value="Genomic_DNA"/>
</dbReference>
<dbReference type="Proteomes" id="UP000054321">
    <property type="component" value="Unassembled WGS sequence"/>
</dbReference>
<dbReference type="PROSITE" id="PS50245">
    <property type="entry name" value="CAP_GLY_2"/>
    <property type="match status" value="1"/>
</dbReference>
<dbReference type="OrthoDB" id="5273213at2759"/>
<gene>
    <name evidence="5" type="ORF">OIDMADRAFT_103139</name>
</gene>